<accession>A0A5B8LDH9</accession>
<sequence>MSRMTAQYSVTADPARDLIRITLSGFFGADDLAAFGDSLAAAHRNLTCGANRHVTLVDASAMKVQSQDTVAAFRGVLADPAFHSRRLAFVVDPTLLRSQVRRALDGRAAQSFGNTAAAEAWLFAAEPDTAAA</sequence>
<dbReference type="KEGG" id="spai:FPZ24_00360"/>
<dbReference type="EMBL" id="CP042306">
    <property type="protein sequence ID" value="QDZ06113.1"/>
    <property type="molecule type" value="Genomic_DNA"/>
</dbReference>
<organism evidence="1 2">
    <name type="scientific">Sphingomonas panacisoli</name>
    <dbReference type="NCBI Taxonomy" id="1813879"/>
    <lineage>
        <taxon>Bacteria</taxon>
        <taxon>Pseudomonadati</taxon>
        <taxon>Pseudomonadota</taxon>
        <taxon>Alphaproteobacteria</taxon>
        <taxon>Sphingomonadales</taxon>
        <taxon>Sphingomonadaceae</taxon>
        <taxon>Sphingomonas</taxon>
    </lineage>
</organism>
<evidence type="ECO:0008006" key="3">
    <source>
        <dbReference type="Google" id="ProtNLM"/>
    </source>
</evidence>
<reference evidence="1 2" key="1">
    <citation type="submission" date="2019-07" db="EMBL/GenBank/DDBJ databases">
        <title>Full genome sequence of Sphingomonas sp. 4R-6-7(HKS19).</title>
        <authorList>
            <person name="Im W.-T."/>
        </authorList>
    </citation>
    <scope>NUCLEOTIDE SEQUENCE [LARGE SCALE GENOMIC DNA]</scope>
    <source>
        <strain evidence="1 2">HKS19</strain>
    </source>
</reference>
<dbReference type="AlphaFoldDB" id="A0A5B8LDH9"/>
<keyword evidence="2" id="KW-1185">Reference proteome</keyword>
<gene>
    <name evidence="1" type="ORF">FPZ24_00360</name>
</gene>
<proteinExistence type="predicted"/>
<name>A0A5B8LDH9_9SPHN</name>
<dbReference type="Proteomes" id="UP000315673">
    <property type="component" value="Chromosome"/>
</dbReference>
<evidence type="ECO:0000313" key="2">
    <source>
        <dbReference type="Proteomes" id="UP000315673"/>
    </source>
</evidence>
<protein>
    <recommendedName>
        <fullName evidence="3">STAS/SEC14 domain-containing protein</fullName>
    </recommendedName>
</protein>
<evidence type="ECO:0000313" key="1">
    <source>
        <dbReference type="EMBL" id="QDZ06113.1"/>
    </source>
</evidence>
<dbReference type="OrthoDB" id="7473089at2"/>